<evidence type="ECO:0000256" key="1">
    <source>
        <dbReference type="SAM" id="Phobius"/>
    </source>
</evidence>
<dbReference type="AlphaFoldDB" id="A0A1E7Z3J4"/>
<feature type="transmembrane region" description="Helical" evidence="1">
    <location>
        <begin position="44"/>
        <end position="65"/>
    </location>
</feature>
<keyword evidence="1" id="KW-0812">Transmembrane</keyword>
<evidence type="ECO:0000313" key="2">
    <source>
        <dbReference type="EMBL" id="OFC63339.1"/>
    </source>
</evidence>
<gene>
    <name evidence="2" type="ORF">BBW68_05785</name>
</gene>
<protein>
    <submittedName>
        <fullName evidence="2">Uncharacterized protein</fullName>
    </submittedName>
</protein>
<proteinExistence type="predicted"/>
<name>A0A1E7Z3J4_9GAMM</name>
<organism evidence="2 3">
    <name type="scientific">Candidatus Erwinia dacicola</name>
    <dbReference type="NCBI Taxonomy" id="252393"/>
    <lineage>
        <taxon>Bacteria</taxon>
        <taxon>Pseudomonadati</taxon>
        <taxon>Pseudomonadota</taxon>
        <taxon>Gammaproteobacteria</taxon>
        <taxon>Enterobacterales</taxon>
        <taxon>Erwiniaceae</taxon>
        <taxon>Erwinia</taxon>
    </lineage>
</organism>
<keyword evidence="1" id="KW-1133">Transmembrane helix</keyword>
<comment type="caution">
    <text evidence="2">The sequence shown here is derived from an EMBL/GenBank/DDBJ whole genome shotgun (WGS) entry which is preliminary data.</text>
</comment>
<dbReference type="Proteomes" id="UP000243534">
    <property type="component" value="Unassembled WGS sequence"/>
</dbReference>
<keyword evidence="1" id="KW-0472">Membrane</keyword>
<feature type="transmembrane region" description="Helical" evidence="1">
    <location>
        <begin position="21"/>
        <end position="38"/>
    </location>
</feature>
<accession>A0A1E7Z3J4</accession>
<dbReference type="RefSeq" id="WP_070133937.1">
    <property type="nucleotide sequence ID" value="NZ_MAYS01000100.1"/>
</dbReference>
<sequence>MIKEDKIKNKQKEIEKGIVGILLSIFTLGFLLFMFGNSNITDCIISASTAGLFFTSLFTLYIVFIERVERVSDKKQKDSE</sequence>
<evidence type="ECO:0000313" key="3">
    <source>
        <dbReference type="Proteomes" id="UP000243534"/>
    </source>
</evidence>
<reference evidence="2 3" key="1">
    <citation type="submission" date="2016-07" db="EMBL/GenBank/DDBJ databases">
        <authorList>
            <person name="Yuval B."/>
        </authorList>
    </citation>
    <scope>NUCLEOTIDE SEQUENCE [LARGE SCALE GENOMIC DNA]</scope>
    <source>
        <strain evidence="2 3">IL</strain>
    </source>
</reference>
<dbReference type="EMBL" id="MAYS01000100">
    <property type="protein sequence ID" value="OFC63339.1"/>
    <property type="molecule type" value="Genomic_DNA"/>
</dbReference>